<evidence type="ECO:0000256" key="3">
    <source>
        <dbReference type="ARBA" id="ARBA00022692"/>
    </source>
</evidence>
<feature type="coiled-coil region" evidence="6">
    <location>
        <begin position="571"/>
        <end position="598"/>
    </location>
</feature>
<keyword evidence="2" id="KW-1003">Cell membrane</keyword>
<keyword evidence="3 8" id="KW-0812">Transmembrane</keyword>
<keyword evidence="5 8" id="KW-0472">Membrane</keyword>
<dbReference type="AlphaFoldDB" id="A0AAE1IPT5"/>
<protein>
    <recommendedName>
        <fullName evidence="9">Integral membrane bound transporter domain-containing protein</fullName>
    </recommendedName>
</protein>
<evidence type="ECO:0000256" key="6">
    <source>
        <dbReference type="SAM" id="Coils"/>
    </source>
</evidence>
<name>A0AAE1IPT5_9FABA</name>
<dbReference type="PANTHER" id="PTHR30509">
    <property type="entry name" value="P-HYDROXYBENZOIC ACID EFFLUX PUMP SUBUNIT-RELATED"/>
    <property type="match status" value="1"/>
</dbReference>
<keyword evidence="4 8" id="KW-1133">Transmembrane helix</keyword>
<comment type="subcellular location">
    <subcellularLocation>
        <location evidence="1">Cell membrane</location>
        <topology evidence="1">Multi-pass membrane protein</topology>
    </subcellularLocation>
</comment>
<feature type="transmembrane region" description="Helical" evidence="8">
    <location>
        <begin position="95"/>
        <end position="114"/>
    </location>
</feature>
<evidence type="ECO:0000259" key="9">
    <source>
        <dbReference type="Pfam" id="PF13515"/>
    </source>
</evidence>
<evidence type="ECO:0000256" key="5">
    <source>
        <dbReference type="ARBA" id="ARBA00023136"/>
    </source>
</evidence>
<evidence type="ECO:0000256" key="7">
    <source>
        <dbReference type="SAM" id="MobiDB-lite"/>
    </source>
</evidence>
<feature type="transmembrane region" description="Helical" evidence="8">
    <location>
        <begin position="69"/>
        <end position="89"/>
    </location>
</feature>
<dbReference type="InterPro" id="IPR049453">
    <property type="entry name" value="Memb_transporter_dom"/>
</dbReference>
<sequence>MPAIGGSKALWRQSLTSASRTALACTIVGCITLFGPSPVQRIITFPAFSYVTVILIVNDAVLGDTLRGCWLALYATAQSIGPAILSLWLIGPSRLTRGTTSLAVALAAFVVVALPSEWTHLIATRIALGEIVIVYVMAYVNGAHTDPIMHPLRLAASCAIGAFACVLALLIPFPRLACREVKQNNKLLAQNTIERLKLLVNAICEEDKIAAVASVSRAKALATCRTELLHNIARCQEGVKWERPPFLRSLDMSPSRERLEEVDTTLRGMEMALRTINSFPVTILDKDLRHNLNRLEDHFGLTIKNAQHNINGCSLTVPEPSTKSITHFLQSLQTIPIAHQDMPSFFFLFCAKLLHKKSMAKSPTSIEEKQKDENPSESKNQLANWSMTSTIPKLIPAFKCSLSLGLAVLLGLIYSKQNGIWAGLPVAISFVSSREPTLSIANVKAQGTVMGTVYGVLGCFVFERFLPIRFLSLLPWFIFTSFLQRSRMYGKAGGISAVIGAVLVLGRKNYGPPSEFASARILETFIGLSCSILVDLVFVPKRASSCAKIELARSLASIHDSFGSLSLVVGKTSLEDNVKKLRKQVNELKKFVAEANQEPNLWFRPFHSSCYNKLVKLLSELTDLLHFEAHALKILRHEFQRNETSWKEAVEATLEPNIGNVREVICSSVKSFEEICEIKSLRFLEEELEKNNINCDLESGKSPKSQIRLVSSLSEDDVERAIESYLQNSRNAVDTIYGSEEGERELKSEVCLSLSALGFCLSAYMRKTMEIEEAIKELVQWENPSREINLYHISCKIHAVPK</sequence>
<evidence type="ECO:0000256" key="8">
    <source>
        <dbReference type="SAM" id="Phobius"/>
    </source>
</evidence>
<dbReference type="Proteomes" id="UP001293593">
    <property type="component" value="Unassembled WGS sequence"/>
</dbReference>
<dbReference type="EMBL" id="JAWXYG010000013">
    <property type="protein sequence ID" value="KAK4254967.1"/>
    <property type="molecule type" value="Genomic_DNA"/>
</dbReference>
<keyword evidence="6" id="KW-0175">Coiled coil</keyword>
<feature type="region of interest" description="Disordered" evidence="7">
    <location>
        <begin position="361"/>
        <end position="380"/>
    </location>
</feature>
<evidence type="ECO:0000256" key="2">
    <source>
        <dbReference type="ARBA" id="ARBA00022475"/>
    </source>
</evidence>
<evidence type="ECO:0000313" key="10">
    <source>
        <dbReference type="EMBL" id="KAK4254967.1"/>
    </source>
</evidence>
<proteinExistence type="predicted"/>
<dbReference type="PANTHER" id="PTHR30509:SF9">
    <property type="entry name" value="MULTIDRUG RESISTANCE PROTEIN MDTO"/>
    <property type="match status" value="1"/>
</dbReference>
<feature type="transmembrane region" description="Helical" evidence="8">
    <location>
        <begin position="121"/>
        <end position="140"/>
    </location>
</feature>
<keyword evidence="11" id="KW-1185">Reference proteome</keyword>
<organism evidence="10 11">
    <name type="scientific">Acacia crassicarpa</name>
    <name type="common">northern wattle</name>
    <dbReference type="NCBI Taxonomy" id="499986"/>
    <lineage>
        <taxon>Eukaryota</taxon>
        <taxon>Viridiplantae</taxon>
        <taxon>Streptophyta</taxon>
        <taxon>Embryophyta</taxon>
        <taxon>Tracheophyta</taxon>
        <taxon>Spermatophyta</taxon>
        <taxon>Magnoliopsida</taxon>
        <taxon>eudicotyledons</taxon>
        <taxon>Gunneridae</taxon>
        <taxon>Pentapetalae</taxon>
        <taxon>rosids</taxon>
        <taxon>fabids</taxon>
        <taxon>Fabales</taxon>
        <taxon>Fabaceae</taxon>
        <taxon>Caesalpinioideae</taxon>
        <taxon>mimosoid clade</taxon>
        <taxon>Acacieae</taxon>
        <taxon>Acacia</taxon>
    </lineage>
</organism>
<dbReference type="Pfam" id="PF13515">
    <property type="entry name" value="FUSC_2"/>
    <property type="match status" value="1"/>
</dbReference>
<feature type="transmembrane region" description="Helical" evidence="8">
    <location>
        <begin position="21"/>
        <end position="37"/>
    </location>
</feature>
<reference evidence="10" key="1">
    <citation type="submission" date="2023-10" db="EMBL/GenBank/DDBJ databases">
        <title>Chromosome-level genome of the transformable northern wattle, Acacia crassicarpa.</title>
        <authorList>
            <person name="Massaro I."/>
            <person name="Sinha N.R."/>
            <person name="Poethig S."/>
            <person name="Leichty A.R."/>
        </authorList>
    </citation>
    <scope>NUCLEOTIDE SEQUENCE</scope>
    <source>
        <strain evidence="10">Acra3RX</strain>
        <tissue evidence="10">Leaf</tissue>
    </source>
</reference>
<feature type="transmembrane region" description="Helical" evidence="8">
    <location>
        <begin position="152"/>
        <end position="173"/>
    </location>
</feature>
<evidence type="ECO:0000256" key="1">
    <source>
        <dbReference type="ARBA" id="ARBA00004651"/>
    </source>
</evidence>
<dbReference type="GO" id="GO:0005886">
    <property type="term" value="C:plasma membrane"/>
    <property type="evidence" value="ECO:0007669"/>
    <property type="project" value="UniProtKB-SubCell"/>
</dbReference>
<gene>
    <name evidence="10" type="ORF">QN277_008035</name>
</gene>
<evidence type="ECO:0000256" key="4">
    <source>
        <dbReference type="ARBA" id="ARBA00022989"/>
    </source>
</evidence>
<feature type="compositionally biased region" description="Basic and acidic residues" evidence="7">
    <location>
        <begin position="366"/>
        <end position="376"/>
    </location>
</feature>
<evidence type="ECO:0000313" key="11">
    <source>
        <dbReference type="Proteomes" id="UP001293593"/>
    </source>
</evidence>
<accession>A0AAE1IPT5</accession>
<comment type="caution">
    <text evidence="10">The sequence shown here is derived from an EMBL/GenBank/DDBJ whole genome shotgun (WGS) entry which is preliminary data.</text>
</comment>
<feature type="domain" description="Integral membrane bound transporter" evidence="9">
    <location>
        <begin position="406"/>
        <end position="534"/>
    </location>
</feature>